<evidence type="ECO:0000313" key="3">
    <source>
        <dbReference type="EMBL" id="OAT09907.1"/>
    </source>
</evidence>
<reference evidence="4" key="1">
    <citation type="journal article" date="2015" name="PLoS Genet.">
        <title>The dynamic genome and transcriptome of the human fungal pathogen Blastomyces and close relative Emmonsia.</title>
        <authorList>
            <person name="Munoz J.F."/>
            <person name="Gauthier G.M."/>
            <person name="Desjardins C.A."/>
            <person name="Gallo J.E."/>
            <person name="Holder J."/>
            <person name="Sullivan T.D."/>
            <person name="Marty A.J."/>
            <person name="Carmen J.C."/>
            <person name="Chen Z."/>
            <person name="Ding L."/>
            <person name="Gujja S."/>
            <person name="Magrini V."/>
            <person name="Misas E."/>
            <person name="Mitreva M."/>
            <person name="Priest M."/>
            <person name="Saif S."/>
            <person name="Whiston E.A."/>
            <person name="Young S."/>
            <person name="Zeng Q."/>
            <person name="Goldman W.E."/>
            <person name="Mardis E.R."/>
            <person name="Taylor J.W."/>
            <person name="McEwen J.G."/>
            <person name="Clay O.K."/>
            <person name="Klein B.S."/>
            <person name="Cuomo C.A."/>
        </authorList>
    </citation>
    <scope>NUCLEOTIDE SEQUENCE [LARGE SCALE GENOMIC DNA]</scope>
    <source>
        <strain evidence="4">SLH14081</strain>
    </source>
</reference>
<accession>A0A179US65</accession>
<dbReference type="PANTHER" id="PTHR41807">
    <property type="entry name" value="GLUTATHIONE TRANSFERASE 3"/>
    <property type="match status" value="1"/>
</dbReference>
<dbReference type="GO" id="GO:0016020">
    <property type="term" value="C:membrane"/>
    <property type="evidence" value="ECO:0007669"/>
    <property type="project" value="TreeGrafter"/>
</dbReference>
<evidence type="ECO:0000256" key="2">
    <source>
        <dbReference type="SAM" id="Phobius"/>
    </source>
</evidence>
<dbReference type="AlphaFoldDB" id="A0A179US65"/>
<feature type="region of interest" description="Disordered" evidence="1">
    <location>
        <begin position="63"/>
        <end position="141"/>
    </location>
</feature>
<keyword evidence="2" id="KW-1133">Transmembrane helix</keyword>
<protein>
    <submittedName>
        <fullName evidence="3">Uncharacterized protein</fullName>
    </submittedName>
</protein>
<sequence>MSPALPYLRGLRKSDLVVLAEVSNLQDFEDYKKTELEAALDEHLAANRALLSGEQRLADYYKRLSHTSRSSPVKREPKPEPAMSSDDTRRPIRSRRQVKPKQEVEATDESDSSASKESTPASRTPARRSLPFSSLPPSPAVITDAIDRQTTKARQSMSEAWDASGITERSDALRSCLSSVRAIETITLAIELYGLLADIVPMRYLATFPAVPSVGTPNYAIKVPDLFILLDASFWGPFSLWLTTSIFLPSLLAYFFNLSLKISQQGGGSSIHAYGTRRTTTSVAARVAETANLDPLVYNVSKALVSYLVYTNIFTFWNVYRRTTVMAVPGAVPGGLPGLLTGSAIGMLGSLYEAILRR</sequence>
<feature type="transmembrane region" description="Helical" evidence="2">
    <location>
        <begin position="337"/>
        <end position="356"/>
    </location>
</feature>
<name>A0A179US65_BLAGS</name>
<feature type="compositionally biased region" description="Polar residues" evidence="1">
    <location>
        <begin position="112"/>
        <end position="122"/>
    </location>
</feature>
<dbReference type="OrthoDB" id="4034134at2759"/>
<keyword evidence="4" id="KW-1185">Reference proteome</keyword>
<dbReference type="GeneID" id="8504031"/>
<keyword evidence="2" id="KW-0472">Membrane</keyword>
<keyword evidence="2" id="KW-0812">Transmembrane</keyword>
<dbReference type="VEuPathDB" id="FungiDB:BDBG_05599"/>
<dbReference type="PANTHER" id="PTHR41807:SF1">
    <property type="entry name" value="GLUTATHIONE TRANSFERASE 3"/>
    <property type="match status" value="1"/>
</dbReference>
<dbReference type="KEGG" id="bgh:BDBG_05599"/>
<evidence type="ECO:0000313" key="4">
    <source>
        <dbReference type="Proteomes" id="UP000002038"/>
    </source>
</evidence>
<evidence type="ECO:0000256" key="1">
    <source>
        <dbReference type="SAM" id="MobiDB-lite"/>
    </source>
</evidence>
<feature type="transmembrane region" description="Helical" evidence="2">
    <location>
        <begin position="234"/>
        <end position="256"/>
    </location>
</feature>
<dbReference type="InterPro" id="IPR038872">
    <property type="entry name" value="Put_GTT3"/>
</dbReference>
<proteinExistence type="predicted"/>
<gene>
    <name evidence="3" type="ORF">BDBG_05599</name>
</gene>
<dbReference type="RefSeq" id="XP_002624091.1">
    <property type="nucleotide sequence ID" value="XM_002624045.2"/>
</dbReference>
<dbReference type="Proteomes" id="UP000002038">
    <property type="component" value="Unassembled WGS sequence"/>
</dbReference>
<feature type="transmembrane region" description="Helical" evidence="2">
    <location>
        <begin position="296"/>
        <end position="317"/>
    </location>
</feature>
<dbReference type="EMBL" id="GG657458">
    <property type="protein sequence ID" value="OAT09907.1"/>
    <property type="molecule type" value="Genomic_DNA"/>
</dbReference>
<dbReference type="STRING" id="559298.A0A179US65"/>
<organism evidence="3 4">
    <name type="scientific">Blastomyces gilchristii (strain SLH14081)</name>
    <name type="common">Blastomyces dermatitidis</name>
    <dbReference type="NCBI Taxonomy" id="559298"/>
    <lineage>
        <taxon>Eukaryota</taxon>
        <taxon>Fungi</taxon>
        <taxon>Dikarya</taxon>
        <taxon>Ascomycota</taxon>
        <taxon>Pezizomycotina</taxon>
        <taxon>Eurotiomycetes</taxon>
        <taxon>Eurotiomycetidae</taxon>
        <taxon>Onygenales</taxon>
        <taxon>Ajellomycetaceae</taxon>
        <taxon>Blastomyces</taxon>
    </lineage>
</organism>